<dbReference type="EMBL" id="JAULSC010000474">
    <property type="protein sequence ID" value="MDO3398355.1"/>
    <property type="molecule type" value="Genomic_DNA"/>
</dbReference>
<proteinExistence type="predicted"/>
<name>A0ABT8TY60_9ACTN</name>
<dbReference type="Gene3D" id="1.10.3090.10">
    <property type="entry name" value="cca-adding enzyme, domain 2"/>
    <property type="match status" value="1"/>
</dbReference>
<dbReference type="InterPro" id="IPR032828">
    <property type="entry name" value="PolyA_RNA-bd"/>
</dbReference>
<keyword evidence="3" id="KW-1185">Reference proteome</keyword>
<evidence type="ECO:0000313" key="2">
    <source>
        <dbReference type="EMBL" id="MDO3398355.1"/>
    </source>
</evidence>
<protein>
    <submittedName>
        <fullName evidence="2">CCA tRNA nucleotidyltransferase</fullName>
    </submittedName>
</protein>
<organism evidence="2 3">
    <name type="scientific">Nocardioides cremeus</name>
    <dbReference type="NCBI Taxonomy" id="3058044"/>
    <lineage>
        <taxon>Bacteria</taxon>
        <taxon>Bacillati</taxon>
        <taxon>Actinomycetota</taxon>
        <taxon>Actinomycetes</taxon>
        <taxon>Propionibacteriales</taxon>
        <taxon>Nocardioidaceae</taxon>
        <taxon>Nocardioides</taxon>
    </lineage>
</organism>
<sequence>KLVMGAYPRRGLTLLVDTGLAELVLPELPALARERDEHHRHKDVYEHTQTVLEQAIDQEQERFGGPDLVS</sequence>
<comment type="caution">
    <text evidence="2">The sequence shown here is derived from an EMBL/GenBank/DDBJ whole genome shotgun (WGS) entry which is preliminary data.</text>
</comment>
<dbReference type="SUPFAM" id="SSF81891">
    <property type="entry name" value="Poly A polymerase C-terminal region-like"/>
    <property type="match status" value="1"/>
</dbReference>
<accession>A0ABT8TY60</accession>
<reference evidence="2" key="1">
    <citation type="submission" date="2023-06" db="EMBL/GenBank/DDBJ databases">
        <title>Genome sequence of Nocardioides sp. SOB44.</title>
        <authorList>
            <person name="Zhang G."/>
        </authorList>
    </citation>
    <scope>NUCLEOTIDE SEQUENCE</scope>
    <source>
        <strain evidence="2">SOB44</strain>
    </source>
</reference>
<dbReference type="Pfam" id="PF12627">
    <property type="entry name" value="PolyA_pol_RNAbd"/>
    <property type="match status" value="1"/>
</dbReference>
<evidence type="ECO:0000259" key="1">
    <source>
        <dbReference type="Pfam" id="PF12627"/>
    </source>
</evidence>
<dbReference type="Proteomes" id="UP001168363">
    <property type="component" value="Unassembled WGS sequence"/>
</dbReference>
<feature type="domain" description="tRNA nucleotidyltransferase/poly(A) polymerase RNA and SrmB- binding" evidence="1">
    <location>
        <begin position="1"/>
        <end position="30"/>
    </location>
</feature>
<evidence type="ECO:0000313" key="3">
    <source>
        <dbReference type="Proteomes" id="UP001168363"/>
    </source>
</evidence>
<feature type="non-terminal residue" evidence="2">
    <location>
        <position position="70"/>
    </location>
</feature>
<gene>
    <name evidence="2" type="ORF">QWJ41_21775</name>
</gene>
<feature type="non-terminal residue" evidence="2">
    <location>
        <position position="1"/>
    </location>
</feature>